<feature type="active site" description="Proton donor" evidence="5">
    <location>
        <position position="164"/>
    </location>
</feature>
<dbReference type="NCBIfam" id="NF010052">
    <property type="entry name" value="PRK13529.1"/>
    <property type="match status" value="1"/>
</dbReference>
<accession>A0A0A2N0C5</accession>
<dbReference type="SMART" id="SM01274">
    <property type="entry name" value="malic"/>
    <property type="match status" value="1"/>
</dbReference>
<dbReference type="SMART" id="SM00919">
    <property type="entry name" value="Malic_M"/>
    <property type="match status" value="1"/>
</dbReference>
<dbReference type="InterPro" id="IPR037062">
    <property type="entry name" value="Malic_N_dom_sf"/>
</dbReference>
<evidence type="ECO:0000256" key="6">
    <source>
        <dbReference type="PIRSR" id="PIRSR000106-2"/>
    </source>
</evidence>
<keyword evidence="13" id="KW-1185">Reference proteome</keyword>
<dbReference type="Pfam" id="PF03949">
    <property type="entry name" value="Malic_M"/>
    <property type="match status" value="1"/>
</dbReference>
<evidence type="ECO:0000256" key="4">
    <source>
        <dbReference type="ARBA" id="ARBA00023002"/>
    </source>
</evidence>
<feature type="binding site" evidence="7">
    <location>
        <position position="236"/>
    </location>
    <ligand>
        <name>a divalent metal cation</name>
        <dbReference type="ChEBI" id="CHEBI:60240"/>
    </ligand>
</feature>
<evidence type="ECO:0000256" key="7">
    <source>
        <dbReference type="PIRSR" id="PIRSR000106-3"/>
    </source>
</evidence>
<dbReference type="OrthoDB" id="3314528at2"/>
<dbReference type="GO" id="GO:0004473">
    <property type="term" value="F:malate dehydrogenase (decarboxylating) (NADP+) activity"/>
    <property type="evidence" value="ECO:0007669"/>
    <property type="project" value="TreeGrafter"/>
</dbReference>
<dbReference type="PATRIC" id="fig|1107311.5.peg.289"/>
<dbReference type="GO" id="GO:0046872">
    <property type="term" value="F:metal ion binding"/>
    <property type="evidence" value="ECO:0007669"/>
    <property type="project" value="UniProtKB-KW"/>
</dbReference>
<feature type="binding site" evidence="6">
    <location>
        <position position="442"/>
    </location>
    <ligand>
        <name>(S)-malate</name>
        <dbReference type="ChEBI" id="CHEBI:15589"/>
    </ligand>
</feature>
<evidence type="ECO:0000256" key="2">
    <source>
        <dbReference type="ARBA" id="ARBA00008785"/>
    </source>
</evidence>
<evidence type="ECO:0000313" key="13">
    <source>
        <dbReference type="Proteomes" id="UP000030149"/>
    </source>
</evidence>
<dbReference type="InterPro" id="IPR046346">
    <property type="entry name" value="Aminoacid_DH-like_N_sf"/>
</dbReference>
<dbReference type="eggNOG" id="COG0281">
    <property type="taxonomic scope" value="Bacteria"/>
</dbReference>
<dbReference type="InterPro" id="IPR015884">
    <property type="entry name" value="Malic_enzyme_CS"/>
</dbReference>
<comment type="caution">
    <text evidence="12">The sequence shown here is derived from an EMBL/GenBank/DDBJ whole genome shotgun (WGS) entry which is preliminary data.</text>
</comment>
<keyword evidence="3 7" id="KW-0479">Metal-binding</keyword>
<feature type="binding site" evidence="7">
    <location>
        <position position="259"/>
    </location>
    <ligand>
        <name>a divalent metal cation</name>
        <dbReference type="ChEBI" id="CHEBI:60240"/>
    </ligand>
</feature>
<dbReference type="GO" id="GO:0051287">
    <property type="term" value="F:NAD binding"/>
    <property type="evidence" value="ECO:0007669"/>
    <property type="project" value="InterPro"/>
</dbReference>
<dbReference type="GO" id="GO:0006108">
    <property type="term" value="P:malate metabolic process"/>
    <property type="evidence" value="ECO:0007669"/>
    <property type="project" value="TreeGrafter"/>
</dbReference>
<comment type="cofactor">
    <cofactor evidence="7">
        <name>Mg(2+)</name>
        <dbReference type="ChEBI" id="CHEBI:18420"/>
    </cofactor>
    <cofactor evidence="7">
        <name>Mn(2+)</name>
        <dbReference type="ChEBI" id="CHEBI:29035"/>
    </cofactor>
    <text evidence="7">Divalent metal cations. Prefers magnesium or manganese.</text>
</comment>
<dbReference type="InterPro" id="IPR012302">
    <property type="entry name" value="Malic_NAD-bd"/>
</dbReference>
<dbReference type="PIRSF" id="PIRSF000106">
    <property type="entry name" value="ME"/>
    <property type="match status" value="1"/>
</dbReference>
<dbReference type="InterPro" id="IPR001891">
    <property type="entry name" value="Malic_OxRdtase"/>
</dbReference>
<evidence type="ECO:0000256" key="3">
    <source>
        <dbReference type="ARBA" id="ARBA00022723"/>
    </source>
</evidence>
<feature type="domain" description="Malic enzyme NAD-binding" evidence="10">
    <location>
        <begin position="260"/>
        <end position="511"/>
    </location>
</feature>
<dbReference type="STRING" id="1107311.Q767_01440"/>
<reference evidence="13" key="1">
    <citation type="submission" date="2013-09" db="EMBL/GenBank/DDBJ databases">
        <authorList>
            <person name="Zeng Z."/>
            <person name="Chen C."/>
        </authorList>
    </citation>
    <scope>NUCLEOTIDE SEQUENCE [LARGE SCALE GENOMIC DNA]</scope>
    <source>
        <strain evidence="13">DK69</strain>
    </source>
</reference>
<evidence type="ECO:0000256" key="8">
    <source>
        <dbReference type="RuleBase" id="RU003427"/>
    </source>
</evidence>
<dbReference type="EMBL" id="JRLZ01000001">
    <property type="protein sequence ID" value="KGO97296.1"/>
    <property type="molecule type" value="Genomic_DNA"/>
</dbReference>
<dbReference type="PANTHER" id="PTHR23406:SF90">
    <property type="entry name" value="MALIC ENZYME-RELATED"/>
    <property type="match status" value="1"/>
</dbReference>
<evidence type="ECO:0000313" key="12">
    <source>
        <dbReference type="EMBL" id="KGO97296.1"/>
    </source>
</evidence>
<feature type="binding site" evidence="6">
    <location>
        <position position="398"/>
    </location>
    <ligand>
        <name>(S)-malate</name>
        <dbReference type="ChEBI" id="CHEBI:15589"/>
    </ligand>
</feature>
<organism evidence="12 13">
    <name type="scientific">Flavobacterium enshiense DK69</name>
    <dbReference type="NCBI Taxonomy" id="1107311"/>
    <lineage>
        <taxon>Bacteria</taxon>
        <taxon>Pseudomonadati</taxon>
        <taxon>Bacteroidota</taxon>
        <taxon>Flavobacteriia</taxon>
        <taxon>Flavobacteriales</taxon>
        <taxon>Flavobacteriaceae</taxon>
        <taxon>Flavobacterium</taxon>
    </lineage>
</organism>
<dbReference type="FunFam" id="3.40.50.720:FF:000060">
    <property type="entry name" value="Malic enzyme"/>
    <property type="match status" value="1"/>
</dbReference>
<evidence type="ECO:0000259" key="10">
    <source>
        <dbReference type="SMART" id="SM00919"/>
    </source>
</evidence>
<dbReference type="PANTHER" id="PTHR23406">
    <property type="entry name" value="MALIC ENZYME-RELATED"/>
    <property type="match status" value="1"/>
</dbReference>
<dbReference type="Pfam" id="PF00390">
    <property type="entry name" value="malic"/>
    <property type="match status" value="1"/>
</dbReference>
<keyword evidence="9" id="KW-0472">Membrane</keyword>
<feature type="binding site" evidence="6">
    <location>
        <position position="146"/>
    </location>
    <ligand>
        <name>(S)-malate</name>
        <dbReference type="ChEBI" id="CHEBI:15589"/>
    </ligand>
</feature>
<keyword evidence="9" id="KW-1133">Transmembrane helix</keyword>
<keyword evidence="4" id="KW-0560">Oxidoreductase</keyword>
<dbReference type="SUPFAM" id="SSF51735">
    <property type="entry name" value="NAD(P)-binding Rossmann-fold domains"/>
    <property type="match status" value="1"/>
</dbReference>
<evidence type="ECO:0000256" key="9">
    <source>
        <dbReference type="SAM" id="Phobius"/>
    </source>
</evidence>
<dbReference type="Gene3D" id="3.40.50.10380">
    <property type="entry name" value="Malic enzyme, N-terminal domain"/>
    <property type="match status" value="1"/>
</dbReference>
<comment type="cofactor">
    <cofactor evidence="1">
        <name>Mn(2+)</name>
        <dbReference type="ChEBI" id="CHEBI:29035"/>
    </cofactor>
</comment>
<evidence type="ECO:0000256" key="5">
    <source>
        <dbReference type="PIRSR" id="PIRSR000106-1"/>
    </source>
</evidence>
<dbReference type="SUPFAM" id="SSF53223">
    <property type="entry name" value="Aminoacid dehydrogenase-like, N-terminal domain"/>
    <property type="match status" value="1"/>
</dbReference>
<dbReference type="PRINTS" id="PR00072">
    <property type="entry name" value="MALOXRDTASE"/>
</dbReference>
<dbReference type="InterPro" id="IPR036291">
    <property type="entry name" value="NAD(P)-bd_dom_sf"/>
</dbReference>
<protein>
    <submittedName>
        <fullName evidence="12">Malate dehydrogenase</fullName>
    </submittedName>
</protein>
<feature type="active site" description="Proton donor" evidence="5">
    <location>
        <position position="93"/>
    </location>
</feature>
<feature type="binding site" evidence="7">
    <location>
        <position position="235"/>
    </location>
    <ligand>
        <name>a divalent metal cation</name>
        <dbReference type="ChEBI" id="CHEBI:60240"/>
    </ligand>
</feature>
<dbReference type="RefSeq" id="WP_035629663.1">
    <property type="nucleotide sequence ID" value="NZ_AVCS01000015.1"/>
</dbReference>
<name>A0A0A2N0C5_9FLAO</name>
<dbReference type="PROSITE" id="PS00331">
    <property type="entry name" value="MALIC_ENZYMES"/>
    <property type="match status" value="1"/>
</dbReference>
<feature type="transmembrane region" description="Helical" evidence="9">
    <location>
        <begin position="287"/>
        <end position="304"/>
    </location>
</feature>
<proteinExistence type="inferred from homology"/>
<comment type="similarity">
    <text evidence="2 8">Belongs to the malic enzymes family.</text>
</comment>
<dbReference type="Gene3D" id="3.40.50.720">
    <property type="entry name" value="NAD(P)-binding Rossmann-like Domain"/>
    <property type="match status" value="1"/>
</dbReference>
<keyword evidence="9" id="KW-0812">Transmembrane</keyword>
<evidence type="ECO:0000259" key="11">
    <source>
        <dbReference type="SMART" id="SM01274"/>
    </source>
</evidence>
<feature type="domain" description="Malic enzyme N-terminal" evidence="11">
    <location>
        <begin position="70"/>
        <end position="250"/>
    </location>
</feature>
<dbReference type="CDD" id="cd05312">
    <property type="entry name" value="NAD_bind_1_malic_enz"/>
    <property type="match status" value="1"/>
</dbReference>
<dbReference type="AlphaFoldDB" id="A0A0A2N0C5"/>
<sequence>MEKSRGYSLLRNPGKNKGAAFSMEERREFGLEGLLPDSVETIETQMMRVHKQLNNFEKPINKYIYLMNLYDTNETLFFRAVASKPSVYLPLVYTPTVGEACQAFGHIARRPRGLYISINQKDRIKEILRNWFTTDVRFAVVTDGQRILGLGDLGVFGIGIPIGKLALYTSCAGVPPKHTLPIVLDVGTNNEDFLKDPLYPGIKQKRVTGKEYDDFIEAFVDAINEVFPKICIQWEDFAGVNAIRILDQYRYKISTFNDDIQGTAAIATAGFIAISRLMKKKFREQRFLFLGAGAAAFGIANMLVQKFKKDGLSEEEALGQIWMFDVNGLLVKSRTDLAGHQKAFAHESEACDDFAEAVLRIKPTAILGVSTVGGAFNQQVIENMSLVNDQPIIFPYSNPTSHSECTAEDAYKWSKGKAIFASGSPFASVTYEGKTFTPGQGNNVFIFPAMGLAIFATQAKRITDEMLIVAAEAVAEQISDEDFQKGLIYPHVDNIAQVSLNVAEKIAEEIFNSGLADVDRPEDIRAFIKSKMYEPDYK</sequence>
<gene>
    <name evidence="12" type="ORF">Q767_01440</name>
</gene>
<dbReference type="Proteomes" id="UP000030149">
    <property type="component" value="Unassembled WGS sequence"/>
</dbReference>
<evidence type="ECO:0000256" key="1">
    <source>
        <dbReference type="ARBA" id="ARBA00001936"/>
    </source>
</evidence>
<dbReference type="InterPro" id="IPR012301">
    <property type="entry name" value="Malic_N_dom"/>
</dbReference>
<reference evidence="12 13" key="2">
    <citation type="journal article" date="2015" name="Stand. Genomic Sci.">
        <title>High quality draft genomic sequence of Flavobacterium enshiense DK69(T) and comparison among Flavobacterium genomes.</title>
        <authorList>
            <person name="Zeng Z."/>
            <person name="Chen C."/>
            <person name="Du H."/>
            <person name="Wang G."/>
            <person name="Li M."/>
        </authorList>
    </citation>
    <scope>NUCLEOTIDE SEQUENCE [LARGE SCALE GENOMIC DNA]</scope>
    <source>
        <strain evidence="12 13">DK69</strain>
    </source>
</reference>